<comment type="similarity">
    <text evidence="1">Belongs to the FemABX family.</text>
</comment>
<dbReference type="GO" id="GO:0008360">
    <property type="term" value="P:regulation of cell shape"/>
    <property type="evidence" value="ECO:0007669"/>
    <property type="project" value="UniProtKB-KW"/>
</dbReference>
<evidence type="ECO:0000313" key="7">
    <source>
        <dbReference type="EMBL" id="POS02326.1"/>
    </source>
</evidence>
<sequence>MAILITKDKDWLQKWDSFLLQNNKASHLLYSSWLASYSAYGFDFEVVLEHQDGEILGGYGAVLAKSLFFKFYIIPYGPIVSLPRKNTVTDFLTIAKTQAHKHKCCYFQYHVPISNDALISDFVYTQSYFNIKEFVGQLGNKFKYVYSSYGINWVDFGTNSTAQEFLAQLPQQVRRNIAIPYKNNPSIKYAKTNFECEEAYKIIEENALLGNYAVRSFKDFQKTLMQLIQNEQAYLLYIVYNNEIKGTALAVRAANHLVYITGGTKKEKPDLKWGYMLHFELIKLSFQMGYKGYDISMGGSSGVMQFKSKFNSKAIYFESKPHYVVLNTFIFKLYLILNSTFAKNKKLFSKIVKLFK</sequence>
<evidence type="ECO:0000256" key="1">
    <source>
        <dbReference type="ARBA" id="ARBA00009943"/>
    </source>
</evidence>
<dbReference type="InterPro" id="IPR050644">
    <property type="entry name" value="PG_Glycine_Bridge_Synth"/>
</dbReference>
<dbReference type="GO" id="GO:0016755">
    <property type="term" value="F:aminoacyltransferase activity"/>
    <property type="evidence" value="ECO:0007669"/>
    <property type="project" value="InterPro"/>
</dbReference>
<keyword evidence="3" id="KW-0133">Cell shape</keyword>
<evidence type="ECO:0000256" key="5">
    <source>
        <dbReference type="ARBA" id="ARBA00023315"/>
    </source>
</evidence>
<comment type="caution">
    <text evidence="7">The sequence shown here is derived from an EMBL/GenBank/DDBJ whole genome shotgun (WGS) entry which is preliminary data.</text>
</comment>
<evidence type="ECO:0000256" key="6">
    <source>
        <dbReference type="ARBA" id="ARBA00023316"/>
    </source>
</evidence>
<dbReference type="InterPro" id="IPR016181">
    <property type="entry name" value="Acyl_CoA_acyltransferase"/>
</dbReference>
<gene>
    <name evidence="7" type="ORF">Q361_10445</name>
</gene>
<dbReference type="RefSeq" id="WP_103725391.1">
    <property type="nucleotide sequence ID" value="NZ_PQNY01000004.1"/>
</dbReference>
<reference evidence="7 8" key="1">
    <citation type="submission" date="2018-01" db="EMBL/GenBank/DDBJ databases">
        <title>Genomic Encyclopedia of Type Strains, Phase I: the one thousand microbial genomes (KMG-I) project.</title>
        <authorList>
            <person name="Goeker M."/>
        </authorList>
    </citation>
    <scope>NUCLEOTIDE SEQUENCE [LARGE SCALE GENOMIC DNA]</scope>
    <source>
        <strain evidence="7 8">DSM 17960</strain>
    </source>
</reference>
<keyword evidence="5" id="KW-0012">Acyltransferase</keyword>
<dbReference type="GO" id="GO:0009252">
    <property type="term" value="P:peptidoglycan biosynthetic process"/>
    <property type="evidence" value="ECO:0007669"/>
    <property type="project" value="UniProtKB-KW"/>
</dbReference>
<dbReference type="EMBL" id="PQNY01000004">
    <property type="protein sequence ID" value="POS02326.1"/>
    <property type="molecule type" value="Genomic_DNA"/>
</dbReference>
<dbReference type="OrthoDB" id="1112315at2"/>
<name>A0A2S4N9F1_9FLAO</name>
<dbReference type="PANTHER" id="PTHR36174">
    <property type="entry name" value="LIPID II:GLYCINE GLYCYLTRANSFERASE"/>
    <property type="match status" value="1"/>
</dbReference>
<dbReference type="Gene3D" id="3.40.630.30">
    <property type="match status" value="2"/>
</dbReference>
<keyword evidence="2 7" id="KW-0808">Transferase</keyword>
<evidence type="ECO:0000256" key="4">
    <source>
        <dbReference type="ARBA" id="ARBA00022984"/>
    </source>
</evidence>
<proteinExistence type="inferred from homology"/>
<keyword evidence="8" id="KW-1185">Reference proteome</keyword>
<dbReference type="PROSITE" id="PS51191">
    <property type="entry name" value="FEMABX"/>
    <property type="match status" value="1"/>
</dbReference>
<dbReference type="Proteomes" id="UP000237056">
    <property type="component" value="Unassembled WGS sequence"/>
</dbReference>
<dbReference type="SUPFAM" id="SSF55729">
    <property type="entry name" value="Acyl-CoA N-acyltransferases (Nat)"/>
    <property type="match status" value="2"/>
</dbReference>
<keyword evidence="6" id="KW-0961">Cell wall biogenesis/degradation</keyword>
<organism evidence="7 8">
    <name type="scientific">Flavobacterium croceum DSM 17960</name>
    <dbReference type="NCBI Taxonomy" id="1121886"/>
    <lineage>
        <taxon>Bacteria</taxon>
        <taxon>Pseudomonadati</taxon>
        <taxon>Bacteroidota</taxon>
        <taxon>Flavobacteriia</taxon>
        <taxon>Flavobacteriales</taxon>
        <taxon>Flavobacteriaceae</taxon>
        <taxon>Flavobacterium</taxon>
    </lineage>
</organism>
<dbReference type="AlphaFoldDB" id="A0A2S4N9F1"/>
<keyword evidence="4" id="KW-0573">Peptidoglycan synthesis</keyword>
<dbReference type="InterPro" id="IPR003447">
    <property type="entry name" value="FEMABX"/>
</dbReference>
<accession>A0A2S4N9F1</accession>
<evidence type="ECO:0000256" key="2">
    <source>
        <dbReference type="ARBA" id="ARBA00022679"/>
    </source>
</evidence>
<dbReference type="PANTHER" id="PTHR36174:SF1">
    <property type="entry name" value="LIPID II:GLYCINE GLYCYLTRANSFERASE"/>
    <property type="match status" value="1"/>
</dbReference>
<dbReference type="GO" id="GO:0071555">
    <property type="term" value="P:cell wall organization"/>
    <property type="evidence" value="ECO:0007669"/>
    <property type="project" value="UniProtKB-KW"/>
</dbReference>
<protein>
    <submittedName>
        <fullName evidence="7">Lipid II:glycine glycyltransferase (Peptidoglycan interpeptide bridge formation enzyme)</fullName>
    </submittedName>
</protein>
<evidence type="ECO:0000256" key="3">
    <source>
        <dbReference type="ARBA" id="ARBA00022960"/>
    </source>
</evidence>
<evidence type="ECO:0000313" key="8">
    <source>
        <dbReference type="Proteomes" id="UP000237056"/>
    </source>
</evidence>